<keyword evidence="14" id="KW-1208">Phospholipid metabolism</keyword>
<keyword evidence="10 19" id="KW-1133">Transmembrane helix</keyword>
<dbReference type="InterPro" id="IPR036945">
    <property type="entry name" value="DAGK_sf"/>
</dbReference>
<keyword evidence="18" id="KW-0460">Magnesium</keyword>
<evidence type="ECO:0000256" key="3">
    <source>
        <dbReference type="ARBA" id="ARBA00022475"/>
    </source>
</evidence>
<dbReference type="GO" id="GO:0005524">
    <property type="term" value="F:ATP binding"/>
    <property type="evidence" value="ECO:0007669"/>
    <property type="project" value="UniProtKB-KW"/>
</dbReference>
<evidence type="ECO:0000256" key="19">
    <source>
        <dbReference type="SAM" id="Phobius"/>
    </source>
</evidence>
<dbReference type="PANTHER" id="PTHR34299:SF1">
    <property type="entry name" value="DIACYLGLYCEROL KINASE"/>
    <property type="match status" value="1"/>
</dbReference>
<sequence length="123" mass="13695">MIRGHRISIRHAIDGIIWAVRTQPNYRIHFTLSILSLVGGLIFKISYEEFLAIYVLIFVGLAIETVNTSLEKTSDAITREYNHDIKTAKDVAAGAMLFFAIGALAVACAIFIPKIWLLFINAS</sequence>
<keyword evidence="11" id="KW-0443">Lipid metabolism</keyword>
<evidence type="ECO:0000256" key="13">
    <source>
        <dbReference type="ARBA" id="ARBA00023209"/>
    </source>
</evidence>
<reference evidence="20 21" key="1">
    <citation type="journal article" date="2016" name="Nat. Commun.">
        <title>Thousands of microbial genomes shed light on interconnected biogeochemical processes in an aquifer system.</title>
        <authorList>
            <person name="Anantharaman K."/>
            <person name="Brown C.T."/>
            <person name="Hug L.A."/>
            <person name="Sharon I."/>
            <person name="Castelle C.J."/>
            <person name="Probst A.J."/>
            <person name="Thomas B.C."/>
            <person name="Singh A."/>
            <person name="Wilkins M.J."/>
            <person name="Karaoz U."/>
            <person name="Brodie E.L."/>
            <person name="Williams K.H."/>
            <person name="Hubbard S.S."/>
            <person name="Banfield J.F."/>
        </authorList>
    </citation>
    <scope>NUCLEOTIDE SEQUENCE [LARGE SCALE GENOMIC DNA]</scope>
</reference>
<evidence type="ECO:0008006" key="22">
    <source>
        <dbReference type="Google" id="ProtNLM"/>
    </source>
</evidence>
<evidence type="ECO:0000313" key="21">
    <source>
        <dbReference type="Proteomes" id="UP000176803"/>
    </source>
</evidence>
<evidence type="ECO:0000256" key="14">
    <source>
        <dbReference type="ARBA" id="ARBA00023264"/>
    </source>
</evidence>
<feature type="binding site" evidence="16">
    <location>
        <position position="64"/>
    </location>
    <ligand>
        <name>substrate</name>
    </ligand>
</feature>
<proteinExistence type="inferred from homology"/>
<name>A0A1F7I2T0_9BACT</name>
<feature type="binding site" evidence="17">
    <location>
        <position position="71"/>
    </location>
    <ligand>
        <name>ATP</name>
        <dbReference type="ChEBI" id="CHEBI:30616"/>
    </ligand>
</feature>
<dbReference type="InterPro" id="IPR000829">
    <property type="entry name" value="DAGK"/>
</dbReference>
<comment type="cofactor">
    <cofactor evidence="18">
        <name>Mg(2+)</name>
        <dbReference type="ChEBI" id="CHEBI:18420"/>
    </cofactor>
    <text evidence="18">Mn(2+), Zn(2+), Cd(2+) and Co(2+) support activity to lesser extents.</text>
</comment>
<gene>
    <name evidence="20" type="ORF">A3F03_03385</name>
</gene>
<evidence type="ECO:0000313" key="20">
    <source>
        <dbReference type="EMBL" id="OGK37667.1"/>
    </source>
</evidence>
<dbReference type="Pfam" id="PF01219">
    <property type="entry name" value="DAGK_prokar"/>
    <property type="match status" value="1"/>
</dbReference>
<feature type="binding site" evidence="17">
    <location>
        <begin position="89"/>
        <end position="90"/>
    </location>
    <ligand>
        <name>ATP</name>
        <dbReference type="ChEBI" id="CHEBI:30616"/>
    </ligand>
</feature>
<evidence type="ECO:0000256" key="11">
    <source>
        <dbReference type="ARBA" id="ARBA00023098"/>
    </source>
</evidence>
<keyword evidence="13" id="KW-0594">Phospholipid biosynthesis</keyword>
<feature type="transmembrane region" description="Helical" evidence="19">
    <location>
        <begin position="51"/>
        <end position="70"/>
    </location>
</feature>
<evidence type="ECO:0000256" key="18">
    <source>
        <dbReference type="PIRSR" id="PIRSR600829-4"/>
    </source>
</evidence>
<evidence type="ECO:0000256" key="1">
    <source>
        <dbReference type="ARBA" id="ARBA00004651"/>
    </source>
</evidence>
<feature type="transmembrane region" description="Helical" evidence="19">
    <location>
        <begin position="91"/>
        <end position="119"/>
    </location>
</feature>
<evidence type="ECO:0000256" key="7">
    <source>
        <dbReference type="ARBA" id="ARBA00022741"/>
    </source>
</evidence>
<feature type="transmembrane region" description="Helical" evidence="19">
    <location>
        <begin position="26"/>
        <end position="45"/>
    </location>
</feature>
<keyword evidence="12 19" id="KW-0472">Membrane</keyword>
<evidence type="ECO:0000256" key="17">
    <source>
        <dbReference type="PIRSR" id="PIRSR600829-3"/>
    </source>
</evidence>
<keyword evidence="4" id="KW-0444">Lipid biosynthesis</keyword>
<dbReference type="Proteomes" id="UP000176803">
    <property type="component" value="Unassembled WGS sequence"/>
</dbReference>
<dbReference type="GO" id="GO:0046872">
    <property type="term" value="F:metal ion binding"/>
    <property type="evidence" value="ECO:0007669"/>
    <property type="project" value="UniProtKB-KW"/>
</dbReference>
<dbReference type="Gene3D" id="1.10.287.3610">
    <property type="match status" value="1"/>
</dbReference>
<keyword evidence="3" id="KW-1003">Cell membrane</keyword>
<evidence type="ECO:0000256" key="8">
    <source>
        <dbReference type="ARBA" id="ARBA00022777"/>
    </source>
</evidence>
<protein>
    <recommendedName>
        <fullName evidence="22">Diacylglycerol kinase</fullName>
    </recommendedName>
</protein>
<comment type="subcellular location">
    <subcellularLocation>
        <location evidence="1">Cell membrane</location>
        <topology evidence="1">Multi-pass membrane protein</topology>
    </subcellularLocation>
</comment>
<dbReference type="EMBL" id="MGAC01000034">
    <property type="protein sequence ID" value="OGK37667.1"/>
    <property type="molecule type" value="Genomic_DNA"/>
</dbReference>
<accession>A0A1F7I2T0</accession>
<dbReference type="GO" id="GO:0016301">
    <property type="term" value="F:kinase activity"/>
    <property type="evidence" value="ECO:0007669"/>
    <property type="project" value="UniProtKB-KW"/>
</dbReference>
<comment type="similarity">
    <text evidence="2">Belongs to the bacterial diacylglycerol kinase family.</text>
</comment>
<evidence type="ECO:0000256" key="4">
    <source>
        <dbReference type="ARBA" id="ARBA00022516"/>
    </source>
</evidence>
<dbReference type="PANTHER" id="PTHR34299">
    <property type="entry name" value="DIACYLGLYCEROL KINASE"/>
    <property type="match status" value="1"/>
</dbReference>
<keyword evidence="6 19" id="KW-0812">Transmembrane</keyword>
<dbReference type="CDD" id="cd14265">
    <property type="entry name" value="UDPK_IM_like"/>
    <property type="match status" value="1"/>
</dbReference>
<keyword evidence="9 17" id="KW-0067">ATP-binding</keyword>
<dbReference type="AlphaFoldDB" id="A0A1F7I2T0"/>
<dbReference type="GO" id="GO:0008654">
    <property type="term" value="P:phospholipid biosynthetic process"/>
    <property type="evidence" value="ECO:0007669"/>
    <property type="project" value="UniProtKB-KW"/>
</dbReference>
<keyword evidence="8" id="KW-0418">Kinase</keyword>
<organism evidence="20 21">
    <name type="scientific">Candidatus Roizmanbacteria bacterium RIFCSPHIGHO2_12_FULL_41_11</name>
    <dbReference type="NCBI Taxonomy" id="1802052"/>
    <lineage>
        <taxon>Bacteria</taxon>
        <taxon>Candidatus Roizmaniibacteriota</taxon>
    </lineage>
</organism>
<feature type="binding site" evidence="18">
    <location>
        <position position="71"/>
    </location>
    <ligand>
        <name>a divalent metal cation</name>
        <dbReference type="ChEBI" id="CHEBI:60240"/>
    </ligand>
</feature>
<evidence type="ECO:0000256" key="5">
    <source>
        <dbReference type="ARBA" id="ARBA00022679"/>
    </source>
</evidence>
<evidence type="ECO:0000256" key="2">
    <source>
        <dbReference type="ARBA" id="ARBA00005967"/>
    </source>
</evidence>
<comment type="caution">
    <text evidence="20">The sequence shown here is derived from an EMBL/GenBank/DDBJ whole genome shotgun (WGS) entry which is preliminary data.</text>
</comment>
<evidence type="ECO:0000256" key="6">
    <source>
        <dbReference type="ARBA" id="ARBA00022692"/>
    </source>
</evidence>
<evidence type="ECO:0000256" key="12">
    <source>
        <dbReference type="ARBA" id="ARBA00023136"/>
    </source>
</evidence>
<keyword evidence="7 17" id="KW-0547">Nucleotide-binding</keyword>
<feature type="active site" description="Proton acceptor" evidence="15">
    <location>
        <position position="64"/>
    </location>
</feature>
<dbReference type="GO" id="GO:0005886">
    <property type="term" value="C:plasma membrane"/>
    <property type="evidence" value="ECO:0007669"/>
    <property type="project" value="UniProtKB-SubCell"/>
</dbReference>
<keyword evidence="5" id="KW-0808">Transferase</keyword>
<dbReference type="InterPro" id="IPR033717">
    <property type="entry name" value="UDPK"/>
</dbReference>
<evidence type="ECO:0000256" key="10">
    <source>
        <dbReference type="ARBA" id="ARBA00022989"/>
    </source>
</evidence>
<keyword evidence="18" id="KW-0479">Metal-binding</keyword>
<evidence type="ECO:0000256" key="16">
    <source>
        <dbReference type="PIRSR" id="PIRSR600829-2"/>
    </source>
</evidence>
<evidence type="ECO:0000256" key="9">
    <source>
        <dbReference type="ARBA" id="ARBA00022840"/>
    </source>
</evidence>
<evidence type="ECO:0000256" key="15">
    <source>
        <dbReference type="PIRSR" id="PIRSR600829-1"/>
    </source>
</evidence>